<keyword evidence="6 10" id="KW-0547">Nucleotide-binding</keyword>
<dbReference type="InterPro" id="IPR018094">
    <property type="entry name" value="Thymidylate_kinase"/>
</dbReference>
<dbReference type="HAMAP" id="MF_00165">
    <property type="entry name" value="Thymidylate_kinase"/>
    <property type="match status" value="1"/>
</dbReference>
<comment type="caution">
    <text evidence="12">The sequence shown here is derived from an EMBL/GenBank/DDBJ whole genome shotgun (WGS) entry which is preliminary data.</text>
</comment>
<evidence type="ECO:0000256" key="4">
    <source>
        <dbReference type="ARBA" id="ARBA00022679"/>
    </source>
</evidence>
<comment type="similarity">
    <text evidence="1 10">Belongs to the thymidylate kinase family.</text>
</comment>
<sequence length="241" mass="25198">MSTEPPTSAAPTAGALPGLFVAFEGGDGAGKSTQARALAAALEGAGREVVLTREPGGTPAAEAIRDVVLTPQYAGLDARAEALLFAASRGEHVARLVRPALERGAVVITDRYLDSSIAYQGIARGLGLEVVEQLNLWATRDLLPHLTVLLDVEAGTGLDRVTDPNRLEDEPTSFHAVVVQAFRDLAAREPGRYLVIPASGSREEIAATVLARVQTLLADTDQSVASGAGKQRIDQSEQGVS</sequence>
<dbReference type="GO" id="GO:0004798">
    <property type="term" value="F:dTMP kinase activity"/>
    <property type="evidence" value="ECO:0007669"/>
    <property type="project" value="UniProtKB-EC"/>
</dbReference>
<dbReference type="InterPro" id="IPR039430">
    <property type="entry name" value="Thymidylate_kin-like_dom"/>
</dbReference>
<evidence type="ECO:0000313" key="13">
    <source>
        <dbReference type="Proteomes" id="UP001596138"/>
    </source>
</evidence>
<keyword evidence="7 10" id="KW-0418">Kinase</keyword>
<dbReference type="Proteomes" id="UP001596138">
    <property type="component" value="Unassembled WGS sequence"/>
</dbReference>
<comment type="function">
    <text evidence="10">Phosphorylation of dTMP to form dTDP in both de novo and salvage pathways of dTTP synthesis.</text>
</comment>
<dbReference type="EMBL" id="JBHSTI010000003">
    <property type="protein sequence ID" value="MFC6236923.1"/>
    <property type="molecule type" value="Genomic_DNA"/>
</dbReference>
<evidence type="ECO:0000256" key="10">
    <source>
        <dbReference type="HAMAP-Rule" id="MF_00165"/>
    </source>
</evidence>
<evidence type="ECO:0000256" key="5">
    <source>
        <dbReference type="ARBA" id="ARBA00022727"/>
    </source>
</evidence>
<keyword evidence="4 10" id="KW-0808">Transferase</keyword>
<dbReference type="CDD" id="cd01672">
    <property type="entry name" value="TMPK"/>
    <property type="match status" value="1"/>
</dbReference>
<dbReference type="PROSITE" id="PS01331">
    <property type="entry name" value="THYMIDYLATE_KINASE"/>
    <property type="match status" value="1"/>
</dbReference>
<keyword evidence="5 10" id="KW-0545">Nucleotide biosynthesis</keyword>
<evidence type="ECO:0000256" key="7">
    <source>
        <dbReference type="ARBA" id="ARBA00022777"/>
    </source>
</evidence>
<evidence type="ECO:0000256" key="8">
    <source>
        <dbReference type="ARBA" id="ARBA00022840"/>
    </source>
</evidence>
<keyword evidence="8 10" id="KW-0067">ATP-binding</keyword>
<dbReference type="RefSeq" id="WP_386763972.1">
    <property type="nucleotide sequence ID" value="NZ_JBHSTI010000003.1"/>
</dbReference>
<evidence type="ECO:0000256" key="6">
    <source>
        <dbReference type="ARBA" id="ARBA00022741"/>
    </source>
</evidence>
<comment type="catalytic activity">
    <reaction evidence="9 10">
        <text>dTMP + ATP = dTDP + ADP</text>
        <dbReference type="Rhea" id="RHEA:13517"/>
        <dbReference type="ChEBI" id="CHEBI:30616"/>
        <dbReference type="ChEBI" id="CHEBI:58369"/>
        <dbReference type="ChEBI" id="CHEBI:63528"/>
        <dbReference type="ChEBI" id="CHEBI:456216"/>
        <dbReference type="EC" id="2.7.4.9"/>
    </reaction>
</comment>
<name>A0ABW1SX24_9ACTN</name>
<gene>
    <name evidence="10 12" type="primary">tmk</name>
    <name evidence="12" type="ORF">ACFQGU_03465</name>
</gene>
<dbReference type="Gene3D" id="3.40.50.300">
    <property type="entry name" value="P-loop containing nucleotide triphosphate hydrolases"/>
    <property type="match status" value="1"/>
</dbReference>
<dbReference type="NCBIfam" id="TIGR00041">
    <property type="entry name" value="DTMP_kinase"/>
    <property type="match status" value="1"/>
</dbReference>
<dbReference type="Pfam" id="PF02223">
    <property type="entry name" value="Thymidylate_kin"/>
    <property type="match status" value="1"/>
</dbReference>
<evidence type="ECO:0000256" key="2">
    <source>
        <dbReference type="ARBA" id="ARBA00012980"/>
    </source>
</evidence>
<dbReference type="InterPro" id="IPR027417">
    <property type="entry name" value="P-loop_NTPase"/>
</dbReference>
<evidence type="ECO:0000259" key="11">
    <source>
        <dbReference type="Pfam" id="PF02223"/>
    </source>
</evidence>
<dbReference type="SUPFAM" id="SSF52540">
    <property type="entry name" value="P-loop containing nucleoside triphosphate hydrolases"/>
    <property type="match status" value="1"/>
</dbReference>
<accession>A0ABW1SX24</accession>
<dbReference type="PANTHER" id="PTHR10344">
    <property type="entry name" value="THYMIDYLATE KINASE"/>
    <property type="match status" value="1"/>
</dbReference>
<reference evidence="13" key="1">
    <citation type="journal article" date="2019" name="Int. J. Syst. Evol. Microbiol.">
        <title>The Global Catalogue of Microorganisms (GCM) 10K type strain sequencing project: providing services to taxonomists for standard genome sequencing and annotation.</title>
        <authorList>
            <consortium name="The Broad Institute Genomics Platform"/>
            <consortium name="The Broad Institute Genome Sequencing Center for Infectious Disease"/>
            <person name="Wu L."/>
            <person name="Ma J."/>
        </authorList>
    </citation>
    <scope>NUCLEOTIDE SEQUENCE [LARGE SCALE GENOMIC DNA]</scope>
    <source>
        <strain evidence="13">CGMCC 4.7317</strain>
    </source>
</reference>
<evidence type="ECO:0000256" key="3">
    <source>
        <dbReference type="ARBA" id="ARBA00017144"/>
    </source>
</evidence>
<dbReference type="PANTHER" id="PTHR10344:SF4">
    <property type="entry name" value="UMP-CMP KINASE 2, MITOCHONDRIAL"/>
    <property type="match status" value="1"/>
</dbReference>
<feature type="domain" description="Thymidylate kinase-like" evidence="11">
    <location>
        <begin position="23"/>
        <end position="206"/>
    </location>
</feature>
<organism evidence="12 13">
    <name type="scientific">Longivirga aurantiaca</name>
    <dbReference type="NCBI Taxonomy" id="1837743"/>
    <lineage>
        <taxon>Bacteria</taxon>
        <taxon>Bacillati</taxon>
        <taxon>Actinomycetota</taxon>
        <taxon>Actinomycetes</taxon>
        <taxon>Sporichthyales</taxon>
        <taxon>Sporichthyaceae</taxon>
        <taxon>Longivirga</taxon>
    </lineage>
</organism>
<protein>
    <recommendedName>
        <fullName evidence="3 10">Thymidylate kinase</fullName>
        <ecNumber evidence="2 10">2.7.4.9</ecNumber>
    </recommendedName>
    <alternativeName>
        <fullName evidence="10">dTMP kinase</fullName>
    </alternativeName>
</protein>
<evidence type="ECO:0000256" key="9">
    <source>
        <dbReference type="ARBA" id="ARBA00048743"/>
    </source>
</evidence>
<dbReference type="EC" id="2.7.4.9" evidence="2 10"/>
<feature type="binding site" evidence="10">
    <location>
        <begin position="25"/>
        <end position="32"/>
    </location>
    <ligand>
        <name>ATP</name>
        <dbReference type="ChEBI" id="CHEBI:30616"/>
    </ligand>
</feature>
<dbReference type="InterPro" id="IPR018095">
    <property type="entry name" value="Thymidylate_kin_CS"/>
</dbReference>
<evidence type="ECO:0000313" key="12">
    <source>
        <dbReference type="EMBL" id="MFC6236923.1"/>
    </source>
</evidence>
<evidence type="ECO:0000256" key="1">
    <source>
        <dbReference type="ARBA" id="ARBA00009776"/>
    </source>
</evidence>
<proteinExistence type="inferred from homology"/>
<keyword evidence="13" id="KW-1185">Reference proteome</keyword>